<proteinExistence type="predicted"/>
<accession>A0A2B4S2S4</accession>
<dbReference type="Gene3D" id="3.40.1800.10">
    <property type="entry name" value="His-Me finger endonucleases"/>
    <property type="match status" value="1"/>
</dbReference>
<dbReference type="SUPFAM" id="SSF53098">
    <property type="entry name" value="Ribonuclease H-like"/>
    <property type="match status" value="1"/>
</dbReference>
<keyword evidence="2" id="KW-1185">Reference proteome</keyword>
<dbReference type="Gene3D" id="3.90.1600.10">
    <property type="entry name" value="Palm domain of DNA polymerase"/>
    <property type="match status" value="1"/>
</dbReference>
<dbReference type="InterPro" id="IPR038563">
    <property type="entry name" value="Endonuclease_7_sf"/>
</dbReference>
<reference evidence="2" key="1">
    <citation type="journal article" date="2017" name="bioRxiv">
        <title>Comparative analysis of the genomes of Stylophora pistillata and Acropora digitifera provides evidence for extensive differences between species of corals.</title>
        <authorList>
            <person name="Voolstra C.R."/>
            <person name="Li Y."/>
            <person name="Liew Y.J."/>
            <person name="Baumgarten S."/>
            <person name="Zoccola D."/>
            <person name="Flot J.-F."/>
            <person name="Tambutte S."/>
            <person name="Allemand D."/>
            <person name="Aranda M."/>
        </authorList>
    </citation>
    <scope>NUCLEOTIDE SEQUENCE [LARGE SCALE GENOMIC DNA]</scope>
</reference>
<dbReference type="EMBL" id="LSMT01000227">
    <property type="protein sequence ID" value="PFX22858.1"/>
    <property type="molecule type" value="Genomic_DNA"/>
</dbReference>
<evidence type="ECO:0000313" key="2">
    <source>
        <dbReference type="Proteomes" id="UP000225706"/>
    </source>
</evidence>
<evidence type="ECO:0000313" key="1">
    <source>
        <dbReference type="EMBL" id="PFX22858.1"/>
    </source>
</evidence>
<dbReference type="Proteomes" id="UP000225706">
    <property type="component" value="Unassembled WGS sequence"/>
</dbReference>
<dbReference type="PANTHER" id="PTHR31511:SF12">
    <property type="entry name" value="RHO TERMINATION FACTOR N-TERMINAL DOMAIN-CONTAINING PROTEIN"/>
    <property type="match status" value="1"/>
</dbReference>
<dbReference type="SUPFAM" id="SSF54060">
    <property type="entry name" value="His-Me finger endonucleases"/>
    <property type="match status" value="1"/>
</dbReference>
<gene>
    <name evidence="1" type="ORF">AWC38_SpisGene12630</name>
</gene>
<name>A0A2B4S2S4_STYPI</name>
<organism evidence="1 2">
    <name type="scientific">Stylophora pistillata</name>
    <name type="common">Smooth cauliflower coral</name>
    <dbReference type="NCBI Taxonomy" id="50429"/>
    <lineage>
        <taxon>Eukaryota</taxon>
        <taxon>Metazoa</taxon>
        <taxon>Cnidaria</taxon>
        <taxon>Anthozoa</taxon>
        <taxon>Hexacorallia</taxon>
        <taxon>Scleractinia</taxon>
        <taxon>Astrocoeniina</taxon>
        <taxon>Pocilloporidae</taxon>
        <taxon>Stylophora</taxon>
    </lineage>
</organism>
<dbReference type="STRING" id="50429.A0A2B4S2S4"/>
<dbReference type="InterPro" id="IPR023211">
    <property type="entry name" value="DNA_pol_palm_dom_sf"/>
</dbReference>
<dbReference type="InterPro" id="IPR044925">
    <property type="entry name" value="His-Me_finger_sf"/>
</dbReference>
<evidence type="ECO:0008006" key="3">
    <source>
        <dbReference type="Google" id="ProtNLM"/>
    </source>
</evidence>
<dbReference type="InterPro" id="IPR043502">
    <property type="entry name" value="DNA/RNA_pol_sf"/>
</dbReference>
<dbReference type="OrthoDB" id="408971at2759"/>
<dbReference type="SUPFAM" id="SSF56672">
    <property type="entry name" value="DNA/RNA polymerases"/>
    <property type="match status" value="1"/>
</dbReference>
<dbReference type="InterPro" id="IPR012337">
    <property type="entry name" value="RNaseH-like_sf"/>
</dbReference>
<comment type="caution">
    <text evidence="1">The sequence shown here is derived from an EMBL/GenBank/DDBJ whole genome shotgun (WGS) entry which is preliminary data.</text>
</comment>
<sequence>MLEENIKKIHKKFDFKKKMIFTDEDKKMFNAAKCCWICGESFPTDPVVLALIGNSRDKVRDHCHFTGKYRGAAHRNCNFQFAKPKFTPVIFHNLAGYDSHLFVKNLGKTEGDIKCIPNNEEKYISFSKSVAVGSYTNKEEEEVAIKTELRFIDSLKFMASSLDKLVSNLSHYKLKKTGEVFKDAEIELISRKGVYPYDYMSSIEKFGETEIPPKREFYSKLNDCDISDEDYENAKKIWNEFKMKNMGDYHDLYLKSDVLLLVDVFEEFRNFCLENYNLHPAWYYIAPGLAWDAALKVTKVEIELLSDPDMLLMFEKGIRGGISMIPNRYGEANNKYINLKFDGEKPSKYLAYLHANNLYGWAMCKPLPVRERIMISSNKVEKLVPSLNGNKKYIIHHQNLKQCLELGLRLKKIYRGIKFEEEPWLKSYIELNTNLRTNAKNEFEKDFFKLMNNSVFGKTMENIRKRVDVRLLNNRKKAQKLSAKPNFKHCTIFDENLIAIHMGRTSIKFDKPVFCGMAILDLSKTLMYDFHYNYIKKKYGDKAKLLFTDTDSLMYEIETEDFYKDIAADVEEKFDTSNFPKDHISKIPTGCNKKVVGMMKDEAGGKIIEEFVGLRAKLYSYKILEGKEEKKCKGIKKTVIKKNITHEDYKKCLFSGNIQMRKMNVIRSHRHEIFSETINKIALSANDDKRIIREDKISTFSHGHYKI</sequence>
<dbReference type="PANTHER" id="PTHR31511">
    <property type="entry name" value="PROTEIN CBG23764"/>
    <property type="match status" value="1"/>
</dbReference>
<protein>
    <recommendedName>
        <fullName evidence="3">DNA-directed DNA polymerase</fullName>
    </recommendedName>
</protein>
<dbReference type="AlphaFoldDB" id="A0A2B4S2S4"/>